<reference evidence="2" key="1">
    <citation type="submission" date="2014-09" db="EMBL/GenBank/DDBJ databases">
        <authorList>
            <person name="Magalhaes I.L.F."/>
            <person name="Oliveira U."/>
            <person name="Santos F.R."/>
            <person name="Vidigal T.H.D.A."/>
            <person name="Brescovit A.D."/>
            <person name="Santos A.J."/>
        </authorList>
    </citation>
    <scope>NUCLEOTIDE SEQUENCE</scope>
    <source>
        <tissue evidence="2">Shoot tissue taken approximately 20 cm above the soil surface</tissue>
    </source>
</reference>
<sequence length="23" mass="2654">MMGLFLRNKMSGTDSHRRNIDSS</sequence>
<dbReference type="EMBL" id="GBRH01245821">
    <property type="protein sequence ID" value="JAD52074.1"/>
    <property type="molecule type" value="Transcribed_RNA"/>
</dbReference>
<reference evidence="2" key="2">
    <citation type="journal article" date="2015" name="Data Brief">
        <title>Shoot transcriptome of the giant reed, Arundo donax.</title>
        <authorList>
            <person name="Barrero R.A."/>
            <person name="Guerrero F.D."/>
            <person name="Moolhuijzen P."/>
            <person name="Goolsby J.A."/>
            <person name="Tidwell J."/>
            <person name="Bellgard S.E."/>
            <person name="Bellgard M.I."/>
        </authorList>
    </citation>
    <scope>NUCLEOTIDE SEQUENCE</scope>
    <source>
        <tissue evidence="2">Shoot tissue taken approximately 20 cm above the soil surface</tissue>
    </source>
</reference>
<accession>A0A0A9AK73</accession>
<name>A0A0A9AK73_ARUDO</name>
<evidence type="ECO:0000256" key="1">
    <source>
        <dbReference type="SAM" id="MobiDB-lite"/>
    </source>
</evidence>
<feature type="compositionally biased region" description="Basic and acidic residues" evidence="1">
    <location>
        <begin position="14"/>
        <end position="23"/>
    </location>
</feature>
<organism evidence="2">
    <name type="scientific">Arundo donax</name>
    <name type="common">Giant reed</name>
    <name type="synonym">Donax arundinaceus</name>
    <dbReference type="NCBI Taxonomy" id="35708"/>
    <lineage>
        <taxon>Eukaryota</taxon>
        <taxon>Viridiplantae</taxon>
        <taxon>Streptophyta</taxon>
        <taxon>Embryophyta</taxon>
        <taxon>Tracheophyta</taxon>
        <taxon>Spermatophyta</taxon>
        <taxon>Magnoliopsida</taxon>
        <taxon>Liliopsida</taxon>
        <taxon>Poales</taxon>
        <taxon>Poaceae</taxon>
        <taxon>PACMAD clade</taxon>
        <taxon>Arundinoideae</taxon>
        <taxon>Arundineae</taxon>
        <taxon>Arundo</taxon>
    </lineage>
</organism>
<evidence type="ECO:0000313" key="2">
    <source>
        <dbReference type="EMBL" id="JAD52074.1"/>
    </source>
</evidence>
<protein>
    <submittedName>
        <fullName evidence="2">Uncharacterized protein</fullName>
    </submittedName>
</protein>
<proteinExistence type="predicted"/>
<feature type="region of interest" description="Disordered" evidence="1">
    <location>
        <begin position="1"/>
        <end position="23"/>
    </location>
</feature>
<dbReference type="AlphaFoldDB" id="A0A0A9AK73"/>